<sequence length="318" mass="35375">MDKIMKSEGVDKEYIAHHVMEPGPLADRNLTGTWKDYVSVTKVGIILGNLLTVIAGMWLAAEGVQGFSQLSLTHILFTLLGTALVIASGTCLNNYIDRDIDQKMLRTKKRALAEGRLDPKHVLLMGYILAVCGTVLLLFVNWVATIMALIGLFFYVVIYTMWLKRTHHLNTIVGGVAGAMPPVIGWTAVTGSLDPGAWILFAMMFVWQPPHFLALAMRRYEDYKAAGIPMLPVVKGFRVTKQQIVLWVATLIPTSLYLYLVTNVGWGYVWVALMLGLAWLVLALSGLYVKNDILWARLNFVYSLVYLTLLCIGIILTA</sequence>
<keyword evidence="4 10" id="KW-0808">Transferase</keyword>
<keyword evidence="3 10" id="KW-1003">Cell membrane</keyword>
<dbReference type="CDD" id="cd13957">
    <property type="entry name" value="PT_UbiA_Cox10"/>
    <property type="match status" value="1"/>
</dbReference>
<evidence type="ECO:0000256" key="1">
    <source>
        <dbReference type="ARBA" id="ARBA00004651"/>
    </source>
</evidence>
<feature type="transmembrane region" description="Helical" evidence="10">
    <location>
        <begin position="73"/>
        <end position="96"/>
    </location>
</feature>
<evidence type="ECO:0000256" key="5">
    <source>
        <dbReference type="ARBA" id="ARBA00022692"/>
    </source>
</evidence>
<dbReference type="UniPathway" id="UPA00834">
    <property type="reaction ID" value="UER00712"/>
</dbReference>
<dbReference type="FunFam" id="1.10.357.140:FF:000001">
    <property type="entry name" value="Protoheme IX farnesyltransferase"/>
    <property type="match status" value="1"/>
</dbReference>
<dbReference type="Gene3D" id="1.10.357.140">
    <property type="entry name" value="UbiA prenyltransferase"/>
    <property type="match status" value="1"/>
</dbReference>
<evidence type="ECO:0000256" key="3">
    <source>
        <dbReference type="ARBA" id="ARBA00022475"/>
    </source>
</evidence>
<dbReference type="EMBL" id="AFCE01000029">
    <property type="protein sequence ID" value="EGL84211.1"/>
    <property type="molecule type" value="Genomic_DNA"/>
</dbReference>
<evidence type="ECO:0000313" key="11">
    <source>
        <dbReference type="EMBL" id="EGL84211.1"/>
    </source>
</evidence>
<comment type="pathway">
    <text evidence="2 10">Porphyrin-containing compound metabolism; heme O biosynthesis; heme O from protoheme: step 1/1.</text>
</comment>
<keyword evidence="5 10" id="KW-0812">Transmembrane</keyword>
<dbReference type="NCBIfam" id="TIGR01473">
    <property type="entry name" value="cyoE_ctaB"/>
    <property type="match status" value="1"/>
</dbReference>
<dbReference type="NCBIfam" id="NF003349">
    <property type="entry name" value="PRK04375.1-2"/>
    <property type="match status" value="1"/>
</dbReference>
<comment type="similarity">
    <text evidence="10">Belongs to the UbiA prenyltransferase family. Protoheme IX farnesyltransferase subfamily.</text>
</comment>
<dbReference type="RefSeq" id="WP_007502244.1">
    <property type="nucleotide sequence ID" value="NZ_AFCE01000029.1"/>
</dbReference>
<comment type="caution">
    <text evidence="11">The sequence shown here is derived from an EMBL/GenBank/DDBJ whole genome shotgun (WGS) entry which is preliminary data.</text>
</comment>
<evidence type="ECO:0000256" key="2">
    <source>
        <dbReference type="ARBA" id="ARBA00004919"/>
    </source>
</evidence>
<dbReference type="PANTHER" id="PTHR43448:SF2">
    <property type="entry name" value="PROTOHEME IX FARNESYLTRANSFERASE, MITOCHONDRIAL"/>
    <property type="match status" value="1"/>
</dbReference>
<keyword evidence="8 10" id="KW-0472">Membrane</keyword>
<feature type="transmembrane region" description="Helical" evidence="10">
    <location>
        <begin position="244"/>
        <end position="262"/>
    </location>
</feature>
<dbReference type="PROSITE" id="PS00943">
    <property type="entry name" value="UBIA"/>
    <property type="match status" value="1"/>
</dbReference>
<feature type="transmembrane region" description="Helical" evidence="10">
    <location>
        <begin position="268"/>
        <end position="288"/>
    </location>
</feature>
<evidence type="ECO:0000256" key="8">
    <source>
        <dbReference type="ARBA" id="ARBA00023136"/>
    </source>
</evidence>
<dbReference type="GO" id="GO:0008495">
    <property type="term" value="F:protoheme IX farnesyltransferase activity"/>
    <property type="evidence" value="ECO:0007669"/>
    <property type="project" value="UniProtKB-UniRule"/>
</dbReference>
<name>F5L368_CALTT</name>
<dbReference type="eggNOG" id="COG0109">
    <property type="taxonomic scope" value="Bacteria"/>
</dbReference>
<accession>F5L368</accession>
<evidence type="ECO:0000256" key="7">
    <source>
        <dbReference type="ARBA" id="ARBA00023133"/>
    </source>
</evidence>
<dbReference type="InterPro" id="IPR006369">
    <property type="entry name" value="Protohaem_IX_farnesylTrfase"/>
</dbReference>
<comment type="miscellaneous">
    <text evidence="10">Carbon 2 of the heme B porphyrin ring is defined according to the Fischer nomenclature.</text>
</comment>
<evidence type="ECO:0000256" key="4">
    <source>
        <dbReference type="ARBA" id="ARBA00022679"/>
    </source>
</evidence>
<feature type="transmembrane region" description="Helical" evidence="10">
    <location>
        <begin position="43"/>
        <end position="61"/>
    </location>
</feature>
<dbReference type="Proteomes" id="UP000010716">
    <property type="component" value="Unassembled WGS sequence"/>
</dbReference>
<keyword evidence="7 10" id="KW-0350">Heme biosynthesis</keyword>
<proteinExistence type="inferred from homology"/>
<gene>
    <name evidence="10" type="primary">ctaB</name>
    <name evidence="11" type="ORF">CathTA2_0230</name>
</gene>
<dbReference type="InterPro" id="IPR044878">
    <property type="entry name" value="UbiA_sf"/>
</dbReference>
<evidence type="ECO:0000313" key="12">
    <source>
        <dbReference type="Proteomes" id="UP000010716"/>
    </source>
</evidence>
<dbReference type="InterPro" id="IPR030470">
    <property type="entry name" value="UbiA_prenylTrfase_CS"/>
</dbReference>
<comment type="function">
    <text evidence="10">Converts heme B (protoheme IX) to heme O by substitution of the vinyl group on carbon 2 of heme B porphyrin ring with a hydroxyethyl farnesyl side group.</text>
</comment>
<comment type="subunit">
    <text evidence="10">Interacts with CtaA.</text>
</comment>
<evidence type="ECO:0000256" key="9">
    <source>
        <dbReference type="ARBA" id="ARBA00047690"/>
    </source>
</evidence>
<feature type="transmembrane region" description="Helical" evidence="10">
    <location>
        <begin position="142"/>
        <end position="162"/>
    </location>
</feature>
<feature type="transmembrane region" description="Helical" evidence="10">
    <location>
        <begin position="169"/>
        <end position="189"/>
    </location>
</feature>
<dbReference type="Pfam" id="PF01040">
    <property type="entry name" value="UbiA"/>
    <property type="match status" value="1"/>
</dbReference>
<dbReference type="PANTHER" id="PTHR43448">
    <property type="entry name" value="PROTOHEME IX FARNESYLTRANSFERASE, MITOCHONDRIAL"/>
    <property type="match status" value="1"/>
</dbReference>
<feature type="transmembrane region" description="Helical" evidence="10">
    <location>
        <begin position="117"/>
        <end position="136"/>
    </location>
</feature>
<organism evidence="11 12">
    <name type="scientific">Caldalkalibacillus thermarum (strain TA2.A1)</name>
    <dbReference type="NCBI Taxonomy" id="986075"/>
    <lineage>
        <taxon>Bacteria</taxon>
        <taxon>Bacillati</taxon>
        <taxon>Bacillota</taxon>
        <taxon>Bacilli</taxon>
        <taxon>Bacillales</taxon>
        <taxon>Bacillaceae</taxon>
        <taxon>Caldalkalibacillus</taxon>
    </lineage>
</organism>
<evidence type="ECO:0000256" key="6">
    <source>
        <dbReference type="ARBA" id="ARBA00022989"/>
    </source>
</evidence>
<protein>
    <recommendedName>
        <fullName evidence="10">Protoheme IX farnesyltransferase</fullName>
        <ecNumber evidence="10">2.5.1.141</ecNumber>
    </recommendedName>
    <alternativeName>
        <fullName evidence="10">Heme B farnesyltransferase</fullName>
    </alternativeName>
    <alternativeName>
        <fullName evidence="10">Heme O synthase</fullName>
    </alternativeName>
</protein>
<dbReference type="AlphaFoldDB" id="F5L368"/>
<dbReference type="GO" id="GO:0048034">
    <property type="term" value="P:heme O biosynthetic process"/>
    <property type="evidence" value="ECO:0007669"/>
    <property type="project" value="UniProtKB-UniRule"/>
</dbReference>
<feature type="transmembrane region" description="Helical" evidence="10">
    <location>
        <begin position="300"/>
        <end position="317"/>
    </location>
</feature>
<reference evidence="11 12" key="1">
    <citation type="journal article" date="2011" name="J. Bacteriol.">
        <title>Draft genome sequence of the thermoalkaliphilic Caldalkalibacillus thermarum strain TA2.A1.</title>
        <authorList>
            <person name="Kalamorz F."/>
            <person name="Keis S."/>
            <person name="McMillan D.G."/>
            <person name="Olsson K."/>
            <person name="Stanton J.A."/>
            <person name="Stockwell P."/>
            <person name="Black M.A."/>
            <person name="Klingeman D.M."/>
            <person name="Land M.L."/>
            <person name="Han C.S."/>
            <person name="Martin S.L."/>
            <person name="Becher S.A."/>
            <person name="Peddie C.J."/>
            <person name="Morgan H.W."/>
            <person name="Matthies D."/>
            <person name="Preiss L."/>
            <person name="Meier T."/>
            <person name="Brown S.D."/>
            <person name="Cook G.M."/>
        </authorList>
    </citation>
    <scope>NUCLEOTIDE SEQUENCE [LARGE SCALE GENOMIC DNA]</scope>
    <source>
        <strain evidence="11 12">TA2.A1</strain>
    </source>
</reference>
<dbReference type="GO" id="GO:0005886">
    <property type="term" value="C:plasma membrane"/>
    <property type="evidence" value="ECO:0007669"/>
    <property type="project" value="UniProtKB-SubCell"/>
</dbReference>
<comment type="subcellular location">
    <subcellularLocation>
        <location evidence="1 10">Cell membrane</location>
        <topology evidence="1 10">Multi-pass membrane protein</topology>
    </subcellularLocation>
</comment>
<dbReference type="NCBIfam" id="NF003348">
    <property type="entry name" value="PRK04375.1-1"/>
    <property type="match status" value="1"/>
</dbReference>
<dbReference type="EC" id="2.5.1.141" evidence="10"/>
<evidence type="ECO:0000256" key="10">
    <source>
        <dbReference type="HAMAP-Rule" id="MF_00154"/>
    </source>
</evidence>
<dbReference type="InterPro" id="IPR000537">
    <property type="entry name" value="UbiA_prenyltransferase"/>
</dbReference>
<dbReference type="HAMAP" id="MF_00154">
    <property type="entry name" value="CyoE_CtaB"/>
    <property type="match status" value="1"/>
</dbReference>
<comment type="catalytic activity">
    <reaction evidence="9 10">
        <text>heme b + (2E,6E)-farnesyl diphosphate + H2O = Fe(II)-heme o + diphosphate</text>
        <dbReference type="Rhea" id="RHEA:28070"/>
        <dbReference type="ChEBI" id="CHEBI:15377"/>
        <dbReference type="ChEBI" id="CHEBI:33019"/>
        <dbReference type="ChEBI" id="CHEBI:60344"/>
        <dbReference type="ChEBI" id="CHEBI:60530"/>
        <dbReference type="ChEBI" id="CHEBI:175763"/>
        <dbReference type="EC" id="2.5.1.141"/>
    </reaction>
</comment>
<feature type="transmembrane region" description="Helical" evidence="10">
    <location>
        <begin position="195"/>
        <end position="216"/>
    </location>
</feature>
<keyword evidence="6 10" id="KW-1133">Transmembrane helix</keyword>